<evidence type="ECO:0000256" key="10">
    <source>
        <dbReference type="PIRNR" id="PIRNR000804"/>
    </source>
</evidence>
<dbReference type="OrthoDB" id="8421503at2"/>
<evidence type="ECO:0000256" key="8">
    <source>
        <dbReference type="ARBA" id="ARBA00022932"/>
    </source>
</evidence>
<evidence type="ECO:0000313" key="14">
    <source>
        <dbReference type="EMBL" id="ACE05598.1"/>
    </source>
</evidence>
<comment type="subunit">
    <text evidence="10">Forms a ring-shaped head-to-tail homodimer around DNA.</text>
</comment>
<proteinExistence type="inferred from homology"/>
<evidence type="ECO:0000259" key="11">
    <source>
        <dbReference type="Pfam" id="PF00712"/>
    </source>
</evidence>
<dbReference type="GO" id="GO:0003887">
    <property type="term" value="F:DNA-directed DNA polymerase activity"/>
    <property type="evidence" value="ECO:0007669"/>
    <property type="project" value="UniProtKB-UniRule"/>
</dbReference>
<dbReference type="PANTHER" id="PTHR30478:SF0">
    <property type="entry name" value="BETA SLIDING CLAMP"/>
    <property type="match status" value="1"/>
</dbReference>
<keyword evidence="6 10" id="KW-0548">Nucleotidyltransferase</keyword>
<dbReference type="GO" id="GO:0008408">
    <property type="term" value="F:3'-5' exonuclease activity"/>
    <property type="evidence" value="ECO:0007669"/>
    <property type="project" value="InterPro"/>
</dbReference>
<dbReference type="InterPro" id="IPR022637">
    <property type="entry name" value="DNA_polIII_beta_cen"/>
</dbReference>
<dbReference type="Pfam" id="PF02768">
    <property type="entry name" value="DNA_pol3_beta_3"/>
    <property type="match status" value="1"/>
</dbReference>
<keyword evidence="7 10" id="KW-0235">DNA replication</keyword>
<comment type="function">
    <text evidence="10">Confers DNA tethering and processivity to DNA polymerases and other proteins. Acts as a clamp, forming a ring around DNA (a reaction catalyzed by the clamp-loading complex) which diffuses in an ATP-independent manner freely and bidirectionally along dsDNA. Initially characterized for its ability to contact the catalytic subunit of DNA polymerase III (Pol III), a complex, multichain enzyme responsible for most of the replicative synthesis in bacteria; Pol III exhibits 3'-5' exonuclease proofreading activity. The beta chain is required for initiation of replication as well as for processivity of DNA replication.</text>
</comment>
<dbReference type="EMBL" id="CP001102">
    <property type="protein sequence ID" value="ACE05598.1"/>
    <property type="molecule type" value="Genomic_DNA"/>
</dbReference>
<dbReference type="RefSeq" id="WP_012472364.1">
    <property type="nucleotide sequence ID" value="NC_010830.1"/>
</dbReference>
<evidence type="ECO:0000256" key="7">
    <source>
        <dbReference type="ARBA" id="ARBA00022705"/>
    </source>
</evidence>
<dbReference type="Gene3D" id="3.70.10.10">
    <property type="match status" value="1"/>
</dbReference>
<dbReference type="eggNOG" id="COG0592">
    <property type="taxonomic scope" value="Bacteria"/>
</dbReference>
<keyword evidence="15" id="KW-1185">Reference proteome</keyword>
<name>B3EUH9_AMOA5</name>
<keyword evidence="4 10" id="KW-0963">Cytoplasm</keyword>
<dbReference type="InterPro" id="IPR022634">
    <property type="entry name" value="DNA_polIII_beta_N"/>
</dbReference>
<dbReference type="Pfam" id="PF02767">
    <property type="entry name" value="DNA_pol3_beta_2"/>
    <property type="match status" value="1"/>
</dbReference>
<dbReference type="PIRSF" id="PIRSF000804">
    <property type="entry name" value="DNA_pol_III_b"/>
    <property type="match status" value="1"/>
</dbReference>
<organism evidence="14 15">
    <name type="scientific">Amoebophilus asiaticus (strain 5a2)</name>
    <dbReference type="NCBI Taxonomy" id="452471"/>
    <lineage>
        <taxon>Bacteria</taxon>
        <taxon>Pseudomonadati</taxon>
        <taxon>Bacteroidota</taxon>
        <taxon>Cytophagia</taxon>
        <taxon>Cytophagales</taxon>
        <taxon>Amoebophilaceae</taxon>
        <taxon>Candidatus Amoebophilus</taxon>
    </lineage>
</organism>
<evidence type="ECO:0000256" key="6">
    <source>
        <dbReference type="ARBA" id="ARBA00022695"/>
    </source>
</evidence>
<keyword evidence="9" id="KW-0238">DNA-binding</keyword>
<dbReference type="InterPro" id="IPR046938">
    <property type="entry name" value="DNA_clamp_sf"/>
</dbReference>
<protein>
    <recommendedName>
        <fullName evidence="3 10">Beta sliding clamp</fullName>
    </recommendedName>
</protein>
<dbReference type="Gene3D" id="3.10.150.10">
    <property type="entry name" value="DNA Polymerase III, subunit A, domain 2"/>
    <property type="match status" value="1"/>
</dbReference>
<keyword evidence="8 10" id="KW-0239">DNA-directed DNA polymerase</keyword>
<evidence type="ECO:0000256" key="2">
    <source>
        <dbReference type="ARBA" id="ARBA00010752"/>
    </source>
</evidence>
<dbReference type="NCBIfam" id="TIGR00663">
    <property type="entry name" value="dnan"/>
    <property type="match status" value="1"/>
</dbReference>
<dbReference type="GO" id="GO:0009360">
    <property type="term" value="C:DNA polymerase III complex"/>
    <property type="evidence" value="ECO:0007669"/>
    <property type="project" value="InterPro"/>
</dbReference>
<dbReference type="KEGG" id="aas:Aasi_0152"/>
<evidence type="ECO:0000313" key="15">
    <source>
        <dbReference type="Proteomes" id="UP000001227"/>
    </source>
</evidence>
<reference evidence="14 15" key="1">
    <citation type="journal article" date="2010" name="J. Bacteriol.">
        <title>The genome of the amoeba symbiont 'Candidatus Amoebophilus asiaticus' reveals common mechanisms for host cell interaction among amoeba-associated bacteria.</title>
        <authorList>
            <person name="Schmitz-Esser S."/>
            <person name="Tischler P."/>
            <person name="Arnold R."/>
            <person name="Montanaro J."/>
            <person name="Wagner M."/>
            <person name="Rattei T."/>
            <person name="Horn M."/>
        </authorList>
    </citation>
    <scope>NUCLEOTIDE SEQUENCE [LARGE SCALE GENOMIC DNA]</scope>
    <source>
        <strain evidence="14 15">5a2</strain>
    </source>
</reference>
<dbReference type="CDD" id="cd00140">
    <property type="entry name" value="beta_clamp"/>
    <property type="match status" value="1"/>
</dbReference>
<dbReference type="Proteomes" id="UP000001227">
    <property type="component" value="Chromosome"/>
</dbReference>
<keyword evidence="5 10" id="KW-0808">Transferase</keyword>
<evidence type="ECO:0000259" key="13">
    <source>
        <dbReference type="Pfam" id="PF02768"/>
    </source>
</evidence>
<feature type="domain" description="DNA polymerase III beta sliding clamp N-terminal" evidence="11">
    <location>
        <begin position="1"/>
        <end position="120"/>
    </location>
</feature>
<evidence type="ECO:0000256" key="9">
    <source>
        <dbReference type="ARBA" id="ARBA00023125"/>
    </source>
</evidence>
<comment type="similarity">
    <text evidence="2 10">Belongs to the beta sliding clamp family.</text>
</comment>
<feature type="domain" description="DNA polymerase III beta sliding clamp C-terminal" evidence="13">
    <location>
        <begin position="246"/>
        <end position="361"/>
    </location>
</feature>
<sequence>MKFSISSSTLYKHLVALYGAVVSNPLIPILENFLFEITNGKLKITASDLQTSIITELELDVKGETSVAVPARILLDTLKNLPEQPISFYIDESVYSISIKSDTGQYNLAGENATDFPQIPEVAAKTSIQLPADILKRAIQQTIIATSHDELKPAINGMYMNFKEDAFTFVATDIHRLIRYTRNNITAAEQAPFILPRKTLMLLNGLLPTDKQEVEISFGSNNVHFKIANVRMVSRLIDERYPDYENVIPKNNPHKLRINRMALLTSLKRIIIYTNKITHQVKFTLGEQNLEILAEDFNFDNKAKEQLSCEYVGDASLEIGFNAKSLIEMLNNLQADEVNFHFSQPNKAAVIIPNDQEEGEDILLLIMPITLH</sequence>
<dbReference type="GO" id="GO:0003677">
    <property type="term" value="F:DNA binding"/>
    <property type="evidence" value="ECO:0007669"/>
    <property type="project" value="UniProtKB-UniRule"/>
</dbReference>
<accession>B3EUH9</accession>
<gene>
    <name evidence="14" type="ordered locus">Aasi_0152</name>
</gene>
<dbReference type="STRING" id="452471.Aasi_0152"/>
<comment type="subcellular location">
    <subcellularLocation>
        <location evidence="1 10">Cytoplasm</location>
    </subcellularLocation>
</comment>
<dbReference type="HOGENOM" id="CLU_038149_4_1_10"/>
<dbReference type="InterPro" id="IPR022635">
    <property type="entry name" value="DNA_polIII_beta_C"/>
</dbReference>
<dbReference type="PANTHER" id="PTHR30478">
    <property type="entry name" value="DNA POLYMERASE III SUBUNIT BETA"/>
    <property type="match status" value="1"/>
</dbReference>
<dbReference type="GO" id="GO:0005737">
    <property type="term" value="C:cytoplasm"/>
    <property type="evidence" value="ECO:0007669"/>
    <property type="project" value="UniProtKB-SubCell"/>
</dbReference>
<evidence type="ECO:0000256" key="1">
    <source>
        <dbReference type="ARBA" id="ARBA00004496"/>
    </source>
</evidence>
<evidence type="ECO:0000256" key="4">
    <source>
        <dbReference type="ARBA" id="ARBA00022490"/>
    </source>
</evidence>
<evidence type="ECO:0000259" key="12">
    <source>
        <dbReference type="Pfam" id="PF02767"/>
    </source>
</evidence>
<dbReference type="AlphaFoldDB" id="B3EUH9"/>
<dbReference type="InterPro" id="IPR001001">
    <property type="entry name" value="DNA_polIII_beta"/>
</dbReference>
<dbReference type="Pfam" id="PF00712">
    <property type="entry name" value="DNA_pol3_beta"/>
    <property type="match status" value="1"/>
</dbReference>
<evidence type="ECO:0000256" key="3">
    <source>
        <dbReference type="ARBA" id="ARBA00021035"/>
    </source>
</evidence>
<dbReference type="GO" id="GO:0006271">
    <property type="term" value="P:DNA strand elongation involved in DNA replication"/>
    <property type="evidence" value="ECO:0007669"/>
    <property type="project" value="TreeGrafter"/>
</dbReference>
<feature type="domain" description="DNA polymerase III beta sliding clamp central" evidence="12">
    <location>
        <begin position="129"/>
        <end position="243"/>
    </location>
</feature>
<dbReference type="SMART" id="SM00480">
    <property type="entry name" value="POL3Bc"/>
    <property type="match status" value="1"/>
</dbReference>
<evidence type="ECO:0000256" key="5">
    <source>
        <dbReference type="ARBA" id="ARBA00022679"/>
    </source>
</evidence>
<dbReference type="SUPFAM" id="SSF55979">
    <property type="entry name" value="DNA clamp"/>
    <property type="match status" value="3"/>
</dbReference>